<dbReference type="EMBL" id="CP144745">
    <property type="protein sequence ID" value="WVZ53648.1"/>
    <property type="molecule type" value="Genomic_DNA"/>
</dbReference>
<feature type="region of interest" description="Disordered" evidence="2">
    <location>
        <begin position="1"/>
        <end position="26"/>
    </location>
</feature>
<protein>
    <recommendedName>
        <fullName evidence="3">FH2 domain-containing protein</fullName>
    </recommendedName>
</protein>
<gene>
    <name evidence="4" type="ORF">U9M48_004558</name>
</gene>
<dbReference type="SUPFAM" id="SSF101447">
    <property type="entry name" value="Formin homology 2 domain (FH2 domain)"/>
    <property type="match status" value="1"/>
</dbReference>
<evidence type="ECO:0000313" key="5">
    <source>
        <dbReference type="Proteomes" id="UP001341281"/>
    </source>
</evidence>
<dbReference type="Proteomes" id="UP001341281">
    <property type="component" value="Chromosome 01"/>
</dbReference>
<evidence type="ECO:0000313" key="4">
    <source>
        <dbReference type="EMBL" id="WVZ53648.1"/>
    </source>
</evidence>
<dbReference type="Pfam" id="PF02181">
    <property type="entry name" value="FH2"/>
    <property type="match status" value="1"/>
</dbReference>
<sequence>MPTPRLGPASPPSASPPDTDLALPAASRPGPASGLLILIYLSWRACSPLQSRRGSAISKPEIVHLGYNGNKEMLGKCEQFFLELMKVPRVEAKLRVFAFRITFSTQVECIIRYCL</sequence>
<dbReference type="AlphaFoldDB" id="A0AAQ3SEY0"/>
<name>A0AAQ3SEY0_PASNO</name>
<dbReference type="PANTHER" id="PTHR45733:SF17">
    <property type="entry name" value="FORMIN-LIKE PROTEIN 14"/>
    <property type="match status" value="1"/>
</dbReference>
<evidence type="ECO:0000256" key="2">
    <source>
        <dbReference type="SAM" id="MobiDB-lite"/>
    </source>
</evidence>
<dbReference type="InterPro" id="IPR015425">
    <property type="entry name" value="FH2_Formin"/>
</dbReference>
<keyword evidence="5" id="KW-1185">Reference proteome</keyword>
<comment type="similarity">
    <text evidence="1">Belongs to the formin-like family. Class-II subfamily.</text>
</comment>
<organism evidence="4 5">
    <name type="scientific">Paspalum notatum var. saurae</name>
    <dbReference type="NCBI Taxonomy" id="547442"/>
    <lineage>
        <taxon>Eukaryota</taxon>
        <taxon>Viridiplantae</taxon>
        <taxon>Streptophyta</taxon>
        <taxon>Embryophyta</taxon>
        <taxon>Tracheophyta</taxon>
        <taxon>Spermatophyta</taxon>
        <taxon>Magnoliopsida</taxon>
        <taxon>Liliopsida</taxon>
        <taxon>Poales</taxon>
        <taxon>Poaceae</taxon>
        <taxon>PACMAD clade</taxon>
        <taxon>Panicoideae</taxon>
        <taxon>Andropogonodae</taxon>
        <taxon>Paspaleae</taxon>
        <taxon>Paspalinae</taxon>
        <taxon>Paspalum</taxon>
    </lineage>
</organism>
<feature type="domain" description="FH2" evidence="3">
    <location>
        <begin position="66"/>
        <end position="110"/>
    </location>
</feature>
<feature type="compositionally biased region" description="Pro residues" evidence="2">
    <location>
        <begin position="1"/>
        <end position="15"/>
    </location>
</feature>
<proteinExistence type="inferred from homology"/>
<dbReference type="InterPro" id="IPR051144">
    <property type="entry name" value="Formin_homology_domain"/>
</dbReference>
<evidence type="ECO:0000256" key="1">
    <source>
        <dbReference type="ARBA" id="ARBA00006468"/>
    </source>
</evidence>
<evidence type="ECO:0000259" key="3">
    <source>
        <dbReference type="Pfam" id="PF02181"/>
    </source>
</evidence>
<dbReference type="PANTHER" id="PTHR45733">
    <property type="entry name" value="FORMIN-J"/>
    <property type="match status" value="1"/>
</dbReference>
<dbReference type="InterPro" id="IPR042201">
    <property type="entry name" value="FH2_Formin_sf"/>
</dbReference>
<dbReference type="Gene3D" id="1.20.58.2220">
    <property type="entry name" value="Formin, FH2 domain"/>
    <property type="match status" value="1"/>
</dbReference>
<accession>A0AAQ3SEY0</accession>
<reference evidence="4 5" key="1">
    <citation type="submission" date="2024-02" db="EMBL/GenBank/DDBJ databases">
        <title>High-quality chromosome-scale genome assembly of Pensacola bahiagrass (Paspalum notatum Flugge var. saurae).</title>
        <authorList>
            <person name="Vega J.M."/>
            <person name="Podio M."/>
            <person name="Orjuela J."/>
            <person name="Siena L.A."/>
            <person name="Pessino S.C."/>
            <person name="Combes M.C."/>
            <person name="Mariac C."/>
            <person name="Albertini E."/>
            <person name="Pupilli F."/>
            <person name="Ortiz J.P.A."/>
            <person name="Leblanc O."/>
        </authorList>
    </citation>
    <scope>NUCLEOTIDE SEQUENCE [LARGE SCALE GENOMIC DNA]</scope>
    <source>
        <strain evidence="4">R1</strain>
        <tissue evidence="4">Leaf</tissue>
    </source>
</reference>